<feature type="region of interest" description="Disordered" evidence="3">
    <location>
        <begin position="308"/>
        <end position="383"/>
    </location>
</feature>
<comment type="caution">
    <text evidence="4">The sequence shown here is derived from an EMBL/GenBank/DDBJ whole genome shotgun (WGS) entry which is preliminary data.</text>
</comment>
<evidence type="ECO:0008006" key="6">
    <source>
        <dbReference type="Google" id="ProtNLM"/>
    </source>
</evidence>
<accession>A0AAP0R3J9</accession>
<dbReference type="PANTHER" id="PTHR31342">
    <property type="entry name" value="PROTEIN CHUP1, CHLOROPLASTIC"/>
    <property type="match status" value="1"/>
</dbReference>
<protein>
    <recommendedName>
        <fullName evidence="6">Hydroxyproline-rich glycoprotein family protein</fullName>
    </recommendedName>
</protein>
<sequence>MATGTFCGVAPLLFRDKPYEFEAIRGSDVPKNQKNAEGLTIDDPREWAGNFNLIKLRQKILTCRDIIDLPPFDGSASINDLLIETMENLHKLYPEIIPEISMSEMKETSINQRLAYFCNALKSIGDSWMTDQESIAKFNSDIYVNVESSRLEHLVEVALEILDFIIEVGREKSDMMDEEDDQKTDYRPQEKTFGNTLMESYSDNKTSCSSSPVTPTSVLPELTNNSAIVGPFANMSYRAPLLLPLRVQAVGKLNPIDVKRLSFHMLPHMVAQDSSNLIQKNKIVEKPKPEIEVKNNFEVTVADTKEDTKNCEAMEETPKSQMSKSNEDKFGQNGYPTTPPVSTPVTLARGTTEELLPPESPPKLPRNLAAASPPPPSPPKLSSNVVVPATAAAAPLPPPPTPMFLPNIAAAAQPPPPPPQPPLPPNLLQNMAETGPPPPPPPPPKMSGNVTTTPPPQLPKMPLKGSVPSPPPPMPLTNGAVPPPPPPPFGAAKSLRPKKAATKLKRSTHMGNMYRLLKGKVEGSSLDGKSSLGRKSQIGGSAGGKQGMDNALAEITKRSAYFQQIEKDVQKYSNSIKELNTAINSFQRKDMAELLKFRKYVESHLENLTDETQVLARFEDFPTKKLETLRTAASLYSKLDAIVTDLVNWKIEAPLGQLLDKVERYFSKIKGEVDALERTKDEESKKFQTYNIYFDFHILIKIKELMVDVSSGCMELALKERREAKATTDAKMWSKNEGRTKGCAKMLWKAFQLAFRVYTFAGGQDDRADTLTRELAREIETDPHHQ</sequence>
<evidence type="ECO:0000313" key="4">
    <source>
        <dbReference type="EMBL" id="KAK9267119.1"/>
    </source>
</evidence>
<feature type="compositionally biased region" description="Pro residues" evidence="3">
    <location>
        <begin position="468"/>
        <end position="489"/>
    </location>
</feature>
<proteinExistence type="predicted"/>
<name>A0AAP0R3J9_LIQFO</name>
<keyword evidence="1 2" id="KW-0175">Coiled coil</keyword>
<evidence type="ECO:0000313" key="5">
    <source>
        <dbReference type="Proteomes" id="UP001415857"/>
    </source>
</evidence>
<evidence type="ECO:0000256" key="3">
    <source>
        <dbReference type="SAM" id="MobiDB-lite"/>
    </source>
</evidence>
<feature type="region of interest" description="Disordered" evidence="3">
    <location>
        <begin position="405"/>
        <end position="498"/>
    </location>
</feature>
<dbReference type="InterPro" id="IPR040265">
    <property type="entry name" value="CHUP1/IPGA1-like"/>
</dbReference>
<organism evidence="4 5">
    <name type="scientific">Liquidambar formosana</name>
    <name type="common">Formosan gum</name>
    <dbReference type="NCBI Taxonomy" id="63359"/>
    <lineage>
        <taxon>Eukaryota</taxon>
        <taxon>Viridiplantae</taxon>
        <taxon>Streptophyta</taxon>
        <taxon>Embryophyta</taxon>
        <taxon>Tracheophyta</taxon>
        <taxon>Spermatophyta</taxon>
        <taxon>Magnoliopsida</taxon>
        <taxon>eudicotyledons</taxon>
        <taxon>Gunneridae</taxon>
        <taxon>Pentapetalae</taxon>
        <taxon>Saxifragales</taxon>
        <taxon>Altingiaceae</taxon>
        <taxon>Liquidambar</taxon>
    </lineage>
</organism>
<dbReference type="Proteomes" id="UP001415857">
    <property type="component" value="Unassembled WGS sequence"/>
</dbReference>
<feature type="compositionally biased region" description="Pro residues" evidence="3">
    <location>
        <begin position="413"/>
        <end position="425"/>
    </location>
</feature>
<feature type="compositionally biased region" description="Basic and acidic residues" evidence="3">
    <location>
        <begin position="308"/>
        <end position="318"/>
    </location>
</feature>
<reference evidence="4 5" key="1">
    <citation type="journal article" date="2024" name="Plant J.">
        <title>Genome sequences and population genomics reveal climatic adaptation and genomic divergence between two closely related sweetgum species.</title>
        <authorList>
            <person name="Xu W.Q."/>
            <person name="Ren C.Q."/>
            <person name="Zhang X.Y."/>
            <person name="Comes H.P."/>
            <person name="Liu X.H."/>
            <person name="Li Y.G."/>
            <person name="Kettle C.J."/>
            <person name="Jalonen R."/>
            <person name="Gaisberger H."/>
            <person name="Ma Y.Z."/>
            <person name="Qiu Y.X."/>
        </authorList>
    </citation>
    <scope>NUCLEOTIDE SEQUENCE [LARGE SCALE GENOMIC DNA]</scope>
    <source>
        <strain evidence="4">Hangzhou</strain>
    </source>
</reference>
<feature type="region of interest" description="Disordered" evidence="3">
    <location>
        <begin position="522"/>
        <end position="546"/>
    </location>
</feature>
<dbReference type="PANTHER" id="PTHR31342:SF16">
    <property type="entry name" value="TALIN_MIDDLE DOMAIN-CONTAINING PROTEIN"/>
    <property type="match status" value="1"/>
</dbReference>
<gene>
    <name evidence="4" type="ORF">L1049_009538</name>
</gene>
<feature type="coiled-coil region" evidence="2">
    <location>
        <begin position="562"/>
        <end position="589"/>
    </location>
</feature>
<evidence type="ECO:0000256" key="2">
    <source>
        <dbReference type="SAM" id="Coils"/>
    </source>
</evidence>
<dbReference type="AlphaFoldDB" id="A0AAP0R3J9"/>
<dbReference type="EMBL" id="JBBPBK010000016">
    <property type="protein sequence ID" value="KAK9267119.1"/>
    <property type="molecule type" value="Genomic_DNA"/>
</dbReference>
<feature type="compositionally biased region" description="Pro residues" evidence="3">
    <location>
        <begin position="435"/>
        <end position="445"/>
    </location>
</feature>
<evidence type="ECO:0000256" key="1">
    <source>
        <dbReference type="ARBA" id="ARBA00023054"/>
    </source>
</evidence>
<keyword evidence="5" id="KW-1185">Reference proteome</keyword>